<keyword evidence="1" id="KW-0732">Signal</keyword>
<dbReference type="CDD" id="cd02181">
    <property type="entry name" value="GH16_fungal_Lam16A_glucanase"/>
    <property type="match status" value="1"/>
</dbReference>
<dbReference type="SUPFAM" id="SSF49899">
    <property type="entry name" value="Concanavalin A-like lectins/glucanases"/>
    <property type="match status" value="1"/>
</dbReference>
<dbReference type="Gene3D" id="2.60.120.200">
    <property type="match status" value="1"/>
</dbReference>
<protein>
    <recommendedName>
        <fullName evidence="2">GH16 domain-containing protein</fullName>
    </recommendedName>
</protein>
<proteinExistence type="predicted"/>
<dbReference type="AlphaFoldDB" id="A0A9P4R3Z2"/>
<feature type="domain" description="GH16" evidence="2">
    <location>
        <begin position="21"/>
        <end position="330"/>
    </location>
</feature>
<evidence type="ECO:0000313" key="4">
    <source>
        <dbReference type="Proteomes" id="UP000799444"/>
    </source>
</evidence>
<comment type="caution">
    <text evidence="3">The sequence shown here is derived from an EMBL/GenBank/DDBJ whole genome shotgun (WGS) entry which is preliminary data.</text>
</comment>
<dbReference type="PROSITE" id="PS51762">
    <property type="entry name" value="GH16_2"/>
    <property type="match status" value="1"/>
</dbReference>
<dbReference type="GO" id="GO:0004553">
    <property type="term" value="F:hydrolase activity, hydrolyzing O-glycosyl compounds"/>
    <property type="evidence" value="ECO:0007669"/>
    <property type="project" value="InterPro"/>
</dbReference>
<sequence>MPSRLSFTKALAAISALAVPASTLNNTTPYTLKTDLSGPNFFTHFTLFSSPDPTHGFVQYQPLSAAAPSSLIGHLDNHVFLGVDYTSPTPHGRPSVRAESSLSFNHGLLVADILHMPNNTCGVWPAFWMLGGAKNGEEWPLAGEIDILEGVNAYDSNAVTLHTSAGCVVDNATSAPNTQYAGAKQLGVLATSNCDVNAQGQGKNVGCSIHAPAPSVLPTYGAPFNAAGGGVYAMQRTPCSISVWFLPSNTTSSLDLTTSPDPSTWGLPLARFSGPGCDFDERFRDMKIIFNTAFCGEWAGAEEEWGRECRASTGYETCEEWVGGRPEAFVEAYWEIGGLRWFERGE</sequence>
<dbReference type="EMBL" id="ML996110">
    <property type="protein sequence ID" value="KAF2738324.1"/>
    <property type="molecule type" value="Genomic_DNA"/>
</dbReference>
<organism evidence="3 4">
    <name type="scientific">Polyplosphaeria fusca</name>
    <dbReference type="NCBI Taxonomy" id="682080"/>
    <lineage>
        <taxon>Eukaryota</taxon>
        <taxon>Fungi</taxon>
        <taxon>Dikarya</taxon>
        <taxon>Ascomycota</taxon>
        <taxon>Pezizomycotina</taxon>
        <taxon>Dothideomycetes</taxon>
        <taxon>Pleosporomycetidae</taxon>
        <taxon>Pleosporales</taxon>
        <taxon>Tetraplosphaeriaceae</taxon>
        <taxon>Polyplosphaeria</taxon>
    </lineage>
</organism>
<dbReference type="PANTHER" id="PTHR10963">
    <property type="entry name" value="GLYCOSYL HYDROLASE-RELATED"/>
    <property type="match status" value="1"/>
</dbReference>
<name>A0A9P4R3Z2_9PLEO</name>
<evidence type="ECO:0000313" key="3">
    <source>
        <dbReference type="EMBL" id="KAF2738324.1"/>
    </source>
</evidence>
<reference evidence="3" key="1">
    <citation type="journal article" date="2020" name="Stud. Mycol.">
        <title>101 Dothideomycetes genomes: a test case for predicting lifestyles and emergence of pathogens.</title>
        <authorList>
            <person name="Haridas S."/>
            <person name="Albert R."/>
            <person name="Binder M."/>
            <person name="Bloem J."/>
            <person name="Labutti K."/>
            <person name="Salamov A."/>
            <person name="Andreopoulos B."/>
            <person name="Baker S."/>
            <person name="Barry K."/>
            <person name="Bills G."/>
            <person name="Bluhm B."/>
            <person name="Cannon C."/>
            <person name="Castanera R."/>
            <person name="Culley D."/>
            <person name="Daum C."/>
            <person name="Ezra D."/>
            <person name="Gonzalez J."/>
            <person name="Henrissat B."/>
            <person name="Kuo A."/>
            <person name="Liang C."/>
            <person name="Lipzen A."/>
            <person name="Lutzoni F."/>
            <person name="Magnuson J."/>
            <person name="Mondo S."/>
            <person name="Nolan M."/>
            <person name="Ohm R."/>
            <person name="Pangilinan J."/>
            <person name="Park H.-J."/>
            <person name="Ramirez L."/>
            <person name="Alfaro M."/>
            <person name="Sun H."/>
            <person name="Tritt A."/>
            <person name="Yoshinaga Y."/>
            <person name="Zwiers L.-H."/>
            <person name="Turgeon B."/>
            <person name="Goodwin S."/>
            <person name="Spatafora J."/>
            <person name="Crous P."/>
            <person name="Grigoriev I."/>
        </authorList>
    </citation>
    <scope>NUCLEOTIDE SEQUENCE</scope>
    <source>
        <strain evidence="3">CBS 125425</strain>
    </source>
</reference>
<dbReference type="PANTHER" id="PTHR10963:SF24">
    <property type="entry name" value="GLYCOSIDASE C21B10.07-RELATED"/>
    <property type="match status" value="1"/>
</dbReference>
<dbReference type="GO" id="GO:0009251">
    <property type="term" value="P:glucan catabolic process"/>
    <property type="evidence" value="ECO:0007669"/>
    <property type="project" value="TreeGrafter"/>
</dbReference>
<evidence type="ECO:0000259" key="2">
    <source>
        <dbReference type="PROSITE" id="PS51762"/>
    </source>
</evidence>
<gene>
    <name evidence="3" type="ORF">EJ04DRAFT_588071</name>
</gene>
<dbReference type="InterPro" id="IPR000757">
    <property type="entry name" value="Beta-glucanase-like"/>
</dbReference>
<evidence type="ECO:0000256" key="1">
    <source>
        <dbReference type="SAM" id="SignalP"/>
    </source>
</evidence>
<feature type="signal peptide" evidence="1">
    <location>
        <begin position="1"/>
        <end position="23"/>
    </location>
</feature>
<dbReference type="Pfam" id="PF26113">
    <property type="entry name" value="GH16_XgeA"/>
    <property type="match status" value="1"/>
</dbReference>
<dbReference type="Proteomes" id="UP000799444">
    <property type="component" value="Unassembled WGS sequence"/>
</dbReference>
<accession>A0A9P4R3Z2</accession>
<dbReference type="OrthoDB" id="192832at2759"/>
<dbReference type="InterPro" id="IPR013320">
    <property type="entry name" value="ConA-like_dom_sf"/>
</dbReference>
<feature type="chain" id="PRO_5040173158" description="GH16 domain-containing protein" evidence="1">
    <location>
        <begin position="24"/>
        <end position="346"/>
    </location>
</feature>
<keyword evidence="4" id="KW-1185">Reference proteome</keyword>
<dbReference type="InterPro" id="IPR050546">
    <property type="entry name" value="Glycosyl_Hydrlase_16"/>
</dbReference>